<sequence length="140" mass="16215">MSDASYLYAEIDSYNNKIEQCKKNIEQYKKKKEKLKKAKAIIKDSKSDLSDEKKTAKKTMVDFKDWKGSNYEEHQEMVQGDLMEGYSTYSNILNENISEINDAISRLDSKISDQNDVIDQLKSHINALYDLIASIEEDED</sequence>
<dbReference type="Proteomes" id="UP000247523">
    <property type="component" value="Unassembled WGS sequence"/>
</dbReference>
<gene>
    <name evidence="2" type="ORF">C8E03_106219</name>
    <name evidence="3" type="ORF">CG710_004540</name>
</gene>
<evidence type="ECO:0000313" key="5">
    <source>
        <dbReference type="Proteomes" id="UP000247523"/>
    </source>
</evidence>
<keyword evidence="1" id="KW-0175">Coiled coil</keyword>
<evidence type="ECO:0000313" key="3">
    <source>
        <dbReference type="EMBL" id="RDY32257.1"/>
    </source>
</evidence>
<organism evidence="3 4">
    <name type="scientific">Lachnotalea glycerini</name>
    <dbReference type="NCBI Taxonomy" id="1763509"/>
    <lineage>
        <taxon>Bacteria</taxon>
        <taxon>Bacillati</taxon>
        <taxon>Bacillota</taxon>
        <taxon>Clostridia</taxon>
        <taxon>Lachnospirales</taxon>
        <taxon>Lachnospiraceae</taxon>
        <taxon>Lachnotalea</taxon>
    </lineage>
</organism>
<feature type="coiled-coil region" evidence="1">
    <location>
        <begin position="11"/>
        <end position="48"/>
    </location>
</feature>
<dbReference type="EMBL" id="NOKA02000004">
    <property type="protein sequence ID" value="RDY32257.1"/>
    <property type="molecule type" value="Genomic_DNA"/>
</dbReference>
<reference evidence="3" key="3">
    <citation type="submission" date="2018-07" db="EMBL/GenBank/DDBJ databases">
        <authorList>
            <person name="Quirk P.G."/>
            <person name="Krulwich T.A."/>
        </authorList>
    </citation>
    <scope>NUCLEOTIDE SEQUENCE</scope>
    <source>
        <strain evidence="3">CCRI-19302</strain>
    </source>
</reference>
<accession>A0A255IQU8</accession>
<dbReference type="Pfam" id="PF16888">
    <property type="entry name" value="YwqH-like"/>
    <property type="match status" value="1"/>
</dbReference>
<dbReference type="InterPro" id="IPR031681">
    <property type="entry name" value="YwqH-like"/>
</dbReference>
<reference evidence="2 5" key="2">
    <citation type="submission" date="2018-05" db="EMBL/GenBank/DDBJ databases">
        <title>Genomic Encyclopedia of Type Strains, Phase IV (KMG-IV): sequencing the most valuable type-strain genomes for metagenomic binning, comparative biology and taxonomic classification.</title>
        <authorList>
            <person name="Goeker M."/>
        </authorList>
    </citation>
    <scope>NUCLEOTIDE SEQUENCE [LARGE SCALE GENOMIC DNA]</scope>
    <source>
        <strain evidence="2 5">DSM 28816</strain>
    </source>
</reference>
<reference evidence="3 4" key="1">
    <citation type="journal article" date="2017" name="Genome Announc.">
        <title>Draft Genome Sequence of a Sporulating and Motile Strain of Lachnotalea glycerini Isolated from Water in Quebec City, Canada.</title>
        <authorList>
            <person name="Maheux A.F."/>
            <person name="Boudreau D.K."/>
            <person name="Berube E."/>
            <person name="Boissinot M."/>
            <person name="Raymond F."/>
            <person name="Brodeur S."/>
            <person name="Corbeil J."/>
            <person name="Isabel S."/>
            <person name="Omar R.F."/>
            <person name="Bergeron M.G."/>
        </authorList>
    </citation>
    <scope>NUCLEOTIDE SEQUENCE [LARGE SCALE GENOMIC DNA]</scope>
    <source>
        <strain evidence="3 4">CCRI-19302</strain>
    </source>
</reference>
<dbReference type="Proteomes" id="UP000216411">
    <property type="component" value="Unassembled WGS sequence"/>
</dbReference>
<dbReference type="RefSeq" id="WP_094376721.1">
    <property type="nucleotide sequence ID" value="NZ_NOKA02000004.1"/>
</dbReference>
<dbReference type="AlphaFoldDB" id="A0A255IQU8"/>
<keyword evidence="4" id="KW-1185">Reference proteome</keyword>
<proteinExistence type="predicted"/>
<evidence type="ECO:0000256" key="1">
    <source>
        <dbReference type="SAM" id="Coils"/>
    </source>
</evidence>
<evidence type="ECO:0000313" key="4">
    <source>
        <dbReference type="Proteomes" id="UP000216411"/>
    </source>
</evidence>
<comment type="caution">
    <text evidence="3">The sequence shown here is derived from an EMBL/GenBank/DDBJ whole genome shotgun (WGS) entry which is preliminary data.</text>
</comment>
<name>A0A255IQU8_9FIRM</name>
<evidence type="ECO:0000313" key="2">
    <source>
        <dbReference type="EMBL" id="PXV89567.1"/>
    </source>
</evidence>
<dbReference type="Gene3D" id="1.10.287.510">
    <property type="entry name" value="Helix hairpin bin"/>
    <property type="match status" value="1"/>
</dbReference>
<protein>
    <submittedName>
        <fullName evidence="3">DUF5082 domain-containing protein</fullName>
    </submittedName>
</protein>
<dbReference type="EMBL" id="QICS01000006">
    <property type="protein sequence ID" value="PXV89567.1"/>
    <property type="molecule type" value="Genomic_DNA"/>
</dbReference>